<dbReference type="KEGG" id="ptm:GSPATT00034938001"/>
<dbReference type="AlphaFoldDB" id="A0C3U2"/>
<organism evidence="1 2">
    <name type="scientific">Paramecium tetraurelia</name>
    <dbReference type="NCBI Taxonomy" id="5888"/>
    <lineage>
        <taxon>Eukaryota</taxon>
        <taxon>Sar</taxon>
        <taxon>Alveolata</taxon>
        <taxon>Ciliophora</taxon>
        <taxon>Intramacronucleata</taxon>
        <taxon>Oligohymenophorea</taxon>
        <taxon>Peniculida</taxon>
        <taxon>Parameciidae</taxon>
        <taxon>Paramecium</taxon>
    </lineage>
</organism>
<name>A0C3U2_PARTE</name>
<dbReference type="HOGENOM" id="CLU_861821_0_0_1"/>
<accession>A0C3U2</accession>
<sequence length="323" mass="39068">MFFVYKYNEAIRAQFMLIQKDRQWERILEQLIHKQSYIMLNFNESSFQFEYFMAHNFSNGFKDKEDIQNFLKEAQHQKKSLNNYLYDQMKQHQQDRIDLFKKEIMVKQQRELIKLEFSIFFANQPTILLIFHKPKLRIQNTSSTIESPVFFQYFVQLLKSLKKKLKQKQHYITFMKRIRLIEIYHNLQNSWEQTVQEINLCHIISKQAKYFPDLMVQINIKNTINLKTNSDIFSLVLFKIFSNTNTYMIKFRYSKLDEDTIQLVVSGHFNSSVVLSFFELHQESLSRFVILTQVTKYAIEMSFEINPYIPFSGKNKKQIDQLI</sequence>
<evidence type="ECO:0000313" key="1">
    <source>
        <dbReference type="EMBL" id="CAK65459.1"/>
    </source>
</evidence>
<evidence type="ECO:0000313" key="2">
    <source>
        <dbReference type="Proteomes" id="UP000000600"/>
    </source>
</evidence>
<protein>
    <submittedName>
        <fullName evidence="1">Uncharacterized protein</fullName>
    </submittedName>
</protein>
<keyword evidence="2" id="KW-1185">Reference proteome</keyword>
<dbReference type="OrthoDB" id="302878at2759"/>
<reference evidence="1 2" key="1">
    <citation type="journal article" date="2006" name="Nature">
        <title>Global trends of whole-genome duplications revealed by the ciliate Paramecium tetraurelia.</title>
        <authorList>
            <consortium name="Genoscope"/>
            <person name="Aury J.-M."/>
            <person name="Jaillon O."/>
            <person name="Duret L."/>
            <person name="Noel B."/>
            <person name="Jubin C."/>
            <person name="Porcel B.M."/>
            <person name="Segurens B."/>
            <person name="Daubin V."/>
            <person name="Anthouard V."/>
            <person name="Aiach N."/>
            <person name="Arnaiz O."/>
            <person name="Billaut A."/>
            <person name="Beisson J."/>
            <person name="Blanc I."/>
            <person name="Bouhouche K."/>
            <person name="Camara F."/>
            <person name="Duharcourt S."/>
            <person name="Guigo R."/>
            <person name="Gogendeau D."/>
            <person name="Katinka M."/>
            <person name="Keller A.-M."/>
            <person name="Kissmehl R."/>
            <person name="Klotz C."/>
            <person name="Koll F."/>
            <person name="Le Moue A."/>
            <person name="Lepere C."/>
            <person name="Malinsky S."/>
            <person name="Nowacki M."/>
            <person name="Nowak J.K."/>
            <person name="Plattner H."/>
            <person name="Poulain J."/>
            <person name="Ruiz F."/>
            <person name="Serrano V."/>
            <person name="Zagulski M."/>
            <person name="Dessen P."/>
            <person name="Betermier M."/>
            <person name="Weissenbach J."/>
            <person name="Scarpelli C."/>
            <person name="Schachter V."/>
            <person name="Sperling L."/>
            <person name="Meyer E."/>
            <person name="Cohen J."/>
            <person name="Wincker P."/>
        </authorList>
    </citation>
    <scope>NUCLEOTIDE SEQUENCE [LARGE SCALE GENOMIC DNA]</scope>
    <source>
        <strain evidence="1 2">Stock d4-2</strain>
    </source>
</reference>
<dbReference type="GeneID" id="5018634"/>
<dbReference type="InParanoid" id="A0C3U2"/>
<dbReference type="Proteomes" id="UP000000600">
    <property type="component" value="Unassembled WGS sequence"/>
</dbReference>
<dbReference type="OMA" id="QFEYFMA"/>
<gene>
    <name evidence="1" type="ORF">GSPATT00034938001</name>
</gene>
<dbReference type="RefSeq" id="XP_001432856.1">
    <property type="nucleotide sequence ID" value="XM_001432819.1"/>
</dbReference>
<dbReference type="EMBL" id="CT868039">
    <property type="protein sequence ID" value="CAK65459.1"/>
    <property type="molecule type" value="Genomic_DNA"/>
</dbReference>
<proteinExistence type="predicted"/>